<dbReference type="PANTHER" id="PTHR37984">
    <property type="entry name" value="PROTEIN CBG26694"/>
    <property type="match status" value="1"/>
</dbReference>
<dbReference type="GO" id="GO:0003964">
    <property type="term" value="F:RNA-directed DNA polymerase activity"/>
    <property type="evidence" value="ECO:0007669"/>
    <property type="project" value="UniProtKB-KW"/>
</dbReference>
<dbReference type="OrthoDB" id="10068564at2759"/>
<dbReference type="InterPro" id="IPR043502">
    <property type="entry name" value="DNA/RNA_pol_sf"/>
</dbReference>
<keyword evidence="1" id="KW-0808">Transferase</keyword>
<evidence type="ECO:0000313" key="8">
    <source>
        <dbReference type="EMBL" id="PIK54531.1"/>
    </source>
</evidence>
<keyword evidence="9" id="KW-1185">Reference proteome</keyword>
<dbReference type="FunFam" id="3.30.70.270:FF:000023">
    <property type="entry name" value="Pol"/>
    <property type="match status" value="1"/>
</dbReference>
<evidence type="ECO:0000256" key="2">
    <source>
        <dbReference type="ARBA" id="ARBA00022695"/>
    </source>
</evidence>
<sequence>MEFNKSSVEFFGHIFSSSGVSPSPTKVQSLIEAPPPSNREEVRSFLGLANYCARFIPNLASLSEPLRDLTRQSVPWSWEERHAKSFNDIKHAIAQHCHMAYFDSRLHSTVVVDASPVGLCAMLVQGSDRSNKIVALASRSLTAVEKRYSQTEREALAVTWGITHFYLYLYGSKFTVITDHKPLVPLFNRSNSSPPARIERWMLHLQQYDFSLEYQPGATNPADYLSRHPLPSTSTVEPNAEEHINFIVENAVPKSINMDEIVAATTSDPVCKHASKLSKGIAGTRLHQSCSASKT</sequence>
<keyword evidence="3" id="KW-0540">Nuclease</keyword>
<protein>
    <recommendedName>
        <fullName evidence="7">Reverse transcriptase RNase H-like domain-containing protein</fullName>
    </recommendedName>
</protein>
<proteinExistence type="predicted"/>
<dbReference type="InterPro" id="IPR043128">
    <property type="entry name" value="Rev_trsase/Diguanyl_cyclase"/>
</dbReference>
<dbReference type="Pfam" id="PF17917">
    <property type="entry name" value="RT_RNaseH"/>
    <property type="match status" value="1"/>
</dbReference>
<evidence type="ECO:0000259" key="7">
    <source>
        <dbReference type="Pfam" id="PF17917"/>
    </source>
</evidence>
<dbReference type="PANTHER" id="PTHR37984:SF5">
    <property type="entry name" value="PROTEIN NYNRIN-LIKE"/>
    <property type="match status" value="1"/>
</dbReference>
<evidence type="ECO:0000256" key="5">
    <source>
        <dbReference type="ARBA" id="ARBA00022801"/>
    </source>
</evidence>
<dbReference type="CDD" id="cd09274">
    <property type="entry name" value="RNase_HI_RT_Ty3"/>
    <property type="match status" value="1"/>
</dbReference>
<keyword evidence="2" id="KW-0548">Nucleotidyltransferase</keyword>
<name>A0A2G8L2P4_STIJA</name>
<dbReference type="GO" id="GO:0004519">
    <property type="term" value="F:endonuclease activity"/>
    <property type="evidence" value="ECO:0007669"/>
    <property type="project" value="UniProtKB-KW"/>
</dbReference>
<dbReference type="InterPro" id="IPR050951">
    <property type="entry name" value="Retrovirus_Pol_polyprotein"/>
</dbReference>
<evidence type="ECO:0000256" key="4">
    <source>
        <dbReference type="ARBA" id="ARBA00022759"/>
    </source>
</evidence>
<evidence type="ECO:0000256" key="3">
    <source>
        <dbReference type="ARBA" id="ARBA00022722"/>
    </source>
</evidence>
<dbReference type="EMBL" id="MRZV01000245">
    <property type="protein sequence ID" value="PIK54531.1"/>
    <property type="molecule type" value="Genomic_DNA"/>
</dbReference>
<keyword evidence="5" id="KW-0378">Hydrolase</keyword>
<evidence type="ECO:0000256" key="1">
    <source>
        <dbReference type="ARBA" id="ARBA00022679"/>
    </source>
</evidence>
<keyword evidence="6" id="KW-0695">RNA-directed DNA polymerase</keyword>
<feature type="domain" description="Reverse transcriptase RNase H-like" evidence="7">
    <location>
        <begin position="109"/>
        <end position="208"/>
    </location>
</feature>
<dbReference type="Gene3D" id="3.30.70.270">
    <property type="match status" value="1"/>
</dbReference>
<dbReference type="AlphaFoldDB" id="A0A2G8L2P4"/>
<accession>A0A2G8L2P4</accession>
<dbReference type="Proteomes" id="UP000230750">
    <property type="component" value="Unassembled WGS sequence"/>
</dbReference>
<dbReference type="SUPFAM" id="SSF56672">
    <property type="entry name" value="DNA/RNA polymerases"/>
    <property type="match status" value="1"/>
</dbReference>
<evidence type="ECO:0000256" key="6">
    <source>
        <dbReference type="ARBA" id="ARBA00022918"/>
    </source>
</evidence>
<keyword evidence="4" id="KW-0255">Endonuclease</keyword>
<comment type="caution">
    <text evidence="8">The sequence shown here is derived from an EMBL/GenBank/DDBJ whole genome shotgun (WGS) entry which is preliminary data.</text>
</comment>
<evidence type="ECO:0000313" key="9">
    <source>
        <dbReference type="Proteomes" id="UP000230750"/>
    </source>
</evidence>
<reference evidence="8 9" key="1">
    <citation type="journal article" date="2017" name="PLoS Biol.">
        <title>The sea cucumber genome provides insights into morphological evolution and visceral regeneration.</title>
        <authorList>
            <person name="Zhang X."/>
            <person name="Sun L."/>
            <person name="Yuan J."/>
            <person name="Sun Y."/>
            <person name="Gao Y."/>
            <person name="Zhang L."/>
            <person name="Li S."/>
            <person name="Dai H."/>
            <person name="Hamel J.F."/>
            <person name="Liu C."/>
            <person name="Yu Y."/>
            <person name="Liu S."/>
            <person name="Lin W."/>
            <person name="Guo K."/>
            <person name="Jin S."/>
            <person name="Xu P."/>
            <person name="Storey K.B."/>
            <person name="Huan P."/>
            <person name="Zhang T."/>
            <person name="Zhou Y."/>
            <person name="Zhang J."/>
            <person name="Lin C."/>
            <person name="Li X."/>
            <person name="Xing L."/>
            <person name="Huo D."/>
            <person name="Sun M."/>
            <person name="Wang L."/>
            <person name="Mercier A."/>
            <person name="Li F."/>
            <person name="Yang H."/>
            <person name="Xiang J."/>
        </authorList>
    </citation>
    <scope>NUCLEOTIDE SEQUENCE [LARGE SCALE GENOMIC DNA]</scope>
    <source>
        <strain evidence="8">Shaxun</strain>
        <tissue evidence="8">Muscle</tissue>
    </source>
</reference>
<organism evidence="8 9">
    <name type="scientific">Stichopus japonicus</name>
    <name type="common">Sea cucumber</name>
    <dbReference type="NCBI Taxonomy" id="307972"/>
    <lineage>
        <taxon>Eukaryota</taxon>
        <taxon>Metazoa</taxon>
        <taxon>Echinodermata</taxon>
        <taxon>Eleutherozoa</taxon>
        <taxon>Echinozoa</taxon>
        <taxon>Holothuroidea</taxon>
        <taxon>Aspidochirotacea</taxon>
        <taxon>Aspidochirotida</taxon>
        <taxon>Stichopodidae</taxon>
        <taxon>Apostichopus</taxon>
    </lineage>
</organism>
<gene>
    <name evidence="8" type="ORF">BSL78_08549</name>
</gene>
<dbReference type="GO" id="GO:0016787">
    <property type="term" value="F:hydrolase activity"/>
    <property type="evidence" value="ECO:0007669"/>
    <property type="project" value="UniProtKB-KW"/>
</dbReference>
<dbReference type="InterPro" id="IPR041373">
    <property type="entry name" value="RT_RNaseH"/>
</dbReference>